<evidence type="ECO:0000256" key="1">
    <source>
        <dbReference type="ARBA" id="ARBA00007047"/>
    </source>
</evidence>
<dbReference type="PANTHER" id="PTHR13707">
    <property type="entry name" value="KETOACID-COENZYME A TRANSFERASE"/>
    <property type="match status" value="1"/>
</dbReference>
<protein>
    <submittedName>
        <fullName evidence="3">3-oxoacid CoA-transferase/3-oxoacid CoA-transferase subunit B</fullName>
    </submittedName>
</protein>
<gene>
    <name evidence="3" type="ORF">SAMN05518846_113114</name>
</gene>
<dbReference type="InterPro" id="IPR004165">
    <property type="entry name" value="CoA_trans_fam_I"/>
</dbReference>
<keyword evidence="4" id="KW-1185">Reference proteome</keyword>
<reference evidence="4" key="1">
    <citation type="submission" date="2016-10" db="EMBL/GenBank/DDBJ databases">
        <authorList>
            <person name="Varghese N."/>
            <person name="Submissions S."/>
        </authorList>
    </citation>
    <scope>NUCLEOTIDE SEQUENCE [LARGE SCALE GENOMIC DNA]</scope>
    <source>
        <strain evidence="4">OK042</strain>
    </source>
</reference>
<dbReference type="Proteomes" id="UP000198915">
    <property type="component" value="Unassembled WGS sequence"/>
</dbReference>
<dbReference type="STRING" id="1884381.SAMN05518846_113114"/>
<dbReference type="EMBL" id="FORT01000013">
    <property type="protein sequence ID" value="SFK44047.1"/>
    <property type="molecule type" value="Genomic_DNA"/>
</dbReference>
<proteinExistence type="inferred from homology"/>
<dbReference type="SMART" id="SM00882">
    <property type="entry name" value="CoA_trans"/>
    <property type="match status" value="1"/>
</dbReference>
<dbReference type="AlphaFoldDB" id="A0A1I3ZJ16"/>
<name>A0A1I3ZJ16_9BACL</name>
<evidence type="ECO:0000313" key="4">
    <source>
        <dbReference type="Proteomes" id="UP000198915"/>
    </source>
</evidence>
<dbReference type="RefSeq" id="WP_092272833.1">
    <property type="nucleotide sequence ID" value="NZ_FORT01000013.1"/>
</dbReference>
<keyword evidence="2 3" id="KW-0808">Transferase</keyword>
<dbReference type="Gene3D" id="3.40.1080.10">
    <property type="entry name" value="Glutaconate Coenzyme A-transferase"/>
    <property type="match status" value="1"/>
</dbReference>
<evidence type="ECO:0000313" key="3">
    <source>
        <dbReference type="EMBL" id="SFK44047.1"/>
    </source>
</evidence>
<dbReference type="InterPro" id="IPR037171">
    <property type="entry name" value="NagB/RpiA_transferase-like"/>
</dbReference>
<dbReference type="NCBIfam" id="TIGR02428">
    <property type="entry name" value="pcaJ_scoB_fam"/>
    <property type="match status" value="1"/>
</dbReference>
<organism evidence="3 4">
    <name type="scientific">Brevibacillus centrosporus</name>
    <dbReference type="NCBI Taxonomy" id="54910"/>
    <lineage>
        <taxon>Bacteria</taxon>
        <taxon>Bacillati</taxon>
        <taxon>Bacillota</taxon>
        <taxon>Bacilli</taxon>
        <taxon>Bacillales</taxon>
        <taxon>Paenibacillaceae</taxon>
        <taxon>Brevibacillus</taxon>
    </lineage>
</organism>
<dbReference type="Pfam" id="PF01144">
    <property type="entry name" value="CoA_trans"/>
    <property type="match status" value="1"/>
</dbReference>
<dbReference type="GO" id="GO:0008410">
    <property type="term" value="F:CoA-transferase activity"/>
    <property type="evidence" value="ECO:0007669"/>
    <property type="project" value="InterPro"/>
</dbReference>
<dbReference type="SUPFAM" id="SSF100950">
    <property type="entry name" value="NagB/RpiA/CoA transferase-like"/>
    <property type="match status" value="1"/>
</dbReference>
<evidence type="ECO:0000256" key="2">
    <source>
        <dbReference type="ARBA" id="ARBA00022679"/>
    </source>
</evidence>
<dbReference type="InterPro" id="IPR012791">
    <property type="entry name" value="3-oxoacid_CoA-transf_B"/>
</dbReference>
<sequence>MSQDKRHVIAKRIAQELENGQVVNLGVGIPTLVASYLDEKEVYLQTENGLLGMGPSPSEDELDIDLINAGKEPVTYLRGASFFNSADSFALIRGGHVDVAVLGTLQVDVYGEIANWAVPNQPILGVGGAMDLVAGAKKVIVAATLFTKDGESKLVPQLTYKTSGIKRVDLFVSDYAVFTFPPDGVKVVEMLDDVTIEELSEKVGFPLEYLNPHLQTSSR</sequence>
<comment type="similarity">
    <text evidence="1">Belongs to the 3-oxoacid CoA-transferase subunit B family.</text>
</comment>
<dbReference type="PANTHER" id="PTHR13707:SF57">
    <property type="entry name" value="SUCCINYL-COA:3-KETOACID COENZYME A TRANSFERASE SUBUNIT B-RELATED"/>
    <property type="match status" value="1"/>
</dbReference>
<accession>A0A1I3ZJ16</accession>